<feature type="compositionally biased region" description="Low complexity" evidence="1">
    <location>
        <begin position="730"/>
        <end position="746"/>
    </location>
</feature>
<dbReference type="Pfam" id="PF01369">
    <property type="entry name" value="Sec7"/>
    <property type="match status" value="1"/>
</dbReference>
<name>A0A1Y2DM61_9FUNG</name>
<organism evidence="3 4">
    <name type="scientific">Neocallimastix californiae</name>
    <dbReference type="NCBI Taxonomy" id="1754190"/>
    <lineage>
        <taxon>Eukaryota</taxon>
        <taxon>Fungi</taxon>
        <taxon>Fungi incertae sedis</taxon>
        <taxon>Chytridiomycota</taxon>
        <taxon>Chytridiomycota incertae sedis</taxon>
        <taxon>Neocallimastigomycetes</taxon>
        <taxon>Neocallimastigales</taxon>
        <taxon>Neocallimastigaceae</taxon>
        <taxon>Neocallimastix</taxon>
    </lineage>
</organism>
<feature type="region of interest" description="Disordered" evidence="1">
    <location>
        <begin position="721"/>
        <end position="761"/>
    </location>
</feature>
<feature type="region of interest" description="Disordered" evidence="1">
    <location>
        <begin position="60"/>
        <end position="90"/>
    </location>
</feature>
<dbReference type="AlphaFoldDB" id="A0A1Y2DM61"/>
<dbReference type="SUPFAM" id="SSF48425">
    <property type="entry name" value="Sec7 domain"/>
    <property type="match status" value="1"/>
</dbReference>
<dbReference type="InterPro" id="IPR035999">
    <property type="entry name" value="Sec7_dom_sf"/>
</dbReference>
<feature type="region of interest" description="Disordered" evidence="1">
    <location>
        <begin position="660"/>
        <end position="683"/>
    </location>
</feature>
<proteinExistence type="predicted"/>
<evidence type="ECO:0000313" key="4">
    <source>
        <dbReference type="Proteomes" id="UP000193920"/>
    </source>
</evidence>
<feature type="domain" description="SEC7" evidence="2">
    <location>
        <begin position="282"/>
        <end position="504"/>
    </location>
</feature>
<dbReference type="GO" id="GO:0005085">
    <property type="term" value="F:guanyl-nucleotide exchange factor activity"/>
    <property type="evidence" value="ECO:0007669"/>
    <property type="project" value="InterPro"/>
</dbReference>
<dbReference type="STRING" id="1754190.A0A1Y2DM61"/>
<dbReference type="EMBL" id="MCOG01000062">
    <property type="protein sequence ID" value="ORY60347.1"/>
    <property type="molecule type" value="Genomic_DNA"/>
</dbReference>
<evidence type="ECO:0000313" key="3">
    <source>
        <dbReference type="EMBL" id="ORY60347.1"/>
    </source>
</evidence>
<evidence type="ECO:0000259" key="2">
    <source>
        <dbReference type="PROSITE" id="PS50190"/>
    </source>
</evidence>
<sequence>MINPQLGAIGNPVNKISDKNSPNNNIKIIQKASPKITNQLSVEPEQNIRQRAIDTLMRRVKNNSDGPSSPTSPSSPQRINTDSINSNNTFGIINQNQYNYNNTTNNNSNNDEENIKKHDQIRKNLFAKLNNRINTAAKSNDNDGAISPTNRYLNENRPINDLPTHNYINDANNMTNEEKAQVRKSVMNIIGLRTKKNEIEKEAQNNILNIPLKPFERKFICKLKVNQILNLAMAKKRYIFVFNDALFLCKGIKQNNVLKYQIKNIFETKKLRFAIPSDDIIIEEQYLNKNPIVKNAVSQFAVNPIKSLRFLFQQKLLHCSSNSIAFFLHCMPGISRRQLGFFIGMPEHNDILEAYINAIPCCNVRLDQSLRFFLKTIRLPSDNDIINRILCCFAKIWHSRNEGIVSFDYIMTLKLVFTLISLNAELHPPMSMEALAEYQNEENIERIKQSFFNRFKNNNININNLDNRNEVENENNNNNDDGINDHYDIPLKLLQDMYESIKEEKIEVAPDNISLIRQNQENFKVNFSYIPKNQAEILNLPMEFPTKLFQNEVSGVITLTLPHPNPYIQINIDTQDLKVIPSVLTFENSNKAEFTITASRAIGRKLLLFTKRLSKAAYQLDISTQRTILESYAPIDSKCIKIEPAFMRHSITLETTDNIEGEKTSPLLNGRYTPPPRSDDPNMNHIKKYIFTVENDEMVQEFIQKTKDCIERDVTTIISSQRNENDPILSNNDNNNNNNNNNNNSNKGFLAPPNGKDDPTKLISRSKSIENFSVLMYSDDINLNEEDQKFIQRCAEAVPRNIILLREYFLPNGKKYNTIGRSLSTLKITDMITNGHTYHDTNSLGRRSTSDKSIDSLHEEFDDSSNDNIQKLPPPSFIEEKSYDEEQFMNIVLKQLLI</sequence>
<comment type="caution">
    <text evidence="3">The sequence shown here is derived from an EMBL/GenBank/DDBJ whole genome shotgun (WGS) entry which is preliminary data.</text>
</comment>
<protein>
    <recommendedName>
        <fullName evidence="2">SEC7 domain-containing protein</fullName>
    </recommendedName>
</protein>
<reference evidence="3 4" key="1">
    <citation type="submission" date="2016-08" db="EMBL/GenBank/DDBJ databases">
        <title>A Parts List for Fungal Cellulosomes Revealed by Comparative Genomics.</title>
        <authorList>
            <consortium name="DOE Joint Genome Institute"/>
            <person name="Haitjema C.H."/>
            <person name="Gilmore S.P."/>
            <person name="Henske J.K."/>
            <person name="Solomon K.V."/>
            <person name="De Groot R."/>
            <person name="Kuo A."/>
            <person name="Mondo S.J."/>
            <person name="Salamov A.A."/>
            <person name="Labutti K."/>
            <person name="Zhao Z."/>
            <person name="Chiniquy J."/>
            <person name="Barry K."/>
            <person name="Brewer H.M."/>
            <person name="Purvine S.O."/>
            <person name="Wright A.T."/>
            <person name="Boxma B."/>
            <person name="Van Alen T."/>
            <person name="Hackstein J.H."/>
            <person name="Baker S.E."/>
            <person name="Grigoriev I.V."/>
            <person name="O'Malley M.A."/>
        </authorList>
    </citation>
    <scope>NUCLEOTIDE SEQUENCE [LARGE SCALE GENOMIC DNA]</scope>
    <source>
        <strain evidence="3 4">G1</strain>
    </source>
</reference>
<evidence type="ECO:0000256" key="1">
    <source>
        <dbReference type="SAM" id="MobiDB-lite"/>
    </source>
</evidence>
<dbReference type="InterPro" id="IPR023394">
    <property type="entry name" value="Sec7_C_sf"/>
</dbReference>
<dbReference type="Gene3D" id="1.10.1000.11">
    <property type="entry name" value="Arf Nucleotide-binding Site Opener,domain 2"/>
    <property type="match status" value="1"/>
</dbReference>
<gene>
    <name evidence="3" type="ORF">LY90DRAFT_244209</name>
</gene>
<dbReference type="SMART" id="SM00222">
    <property type="entry name" value="Sec7"/>
    <property type="match status" value="1"/>
</dbReference>
<dbReference type="GO" id="GO:0032012">
    <property type="term" value="P:regulation of ARF protein signal transduction"/>
    <property type="evidence" value="ECO:0007669"/>
    <property type="project" value="InterPro"/>
</dbReference>
<feature type="region of interest" description="Disordered" evidence="1">
    <location>
        <begin position="136"/>
        <end position="158"/>
    </location>
</feature>
<dbReference type="OrthoDB" id="430364at2759"/>
<feature type="compositionally biased region" description="Polar residues" evidence="1">
    <location>
        <begin position="77"/>
        <end position="90"/>
    </location>
</feature>
<dbReference type="PROSITE" id="PS50190">
    <property type="entry name" value="SEC7"/>
    <property type="match status" value="1"/>
</dbReference>
<dbReference type="InterPro" id="IPR000904">
    <property type="entry name" value="Sec7_dom"/>
</dbReference>
<dbReference type="Proteomes" id="UP000193920">
    <property type="component" value="Unassembled WGS sequence"/>
</dbReference>
<dbReference type="PANTHER" id="PTHR10663">
    <property type="entry name" value="GUANYL-NUCLEOTIDE EXCHANGE FACTOR"/>
    <property type="match status" value="1"/>
</dbReference>
<accession>A0A1Y2DM61</accession>
<feature type="region of interest" description="Disordered" evidence="1">
    <location>
        <begin position="1"/>
        <end position="24"/>
    </location>
</feature>
<dbReference type="Gene3D" id="1.10.220.20">
    <property type="match status" value="1"/>
</dbReference>
<dbReference type="Gene3D" id="2.30.29.30">
    <property type="entry name" value="Pleckstrin-homology domain (PH domain)/Phosphotyrosine-binding domain (PTB)"/>
    <property type="match status" value="1"/>
</dbReference>
<keyword evidence="4" id="KW-1185">Reference proteome</keyword>
<dbReference type="InterPro" id="IPR011993">
    <property type="entry name" value="PH-like_dom_sf"/>
</dbReference>
<feature type="compositionally biased region" description="Low complexity" evidence="1">
    <location>
        <begin position="67"/>
        <end position="76"/>
    </location>
</feature>